<comment type="similarity">
    <text evidence="1">Belongs to the SDHAF4 family.</text>
</comment>
<dbReference type="InterPro" id="IPR012875">
    <property type="entry name" value="SDHF4"/>
</dbReference>
<feature type="region of interest" description="Disordered" evidence="3">
    <location>
        <begin position="41"/>
        <end position="114"/>
    </location>
</feature>
<dbReference type="GO" id="GO:0034553">
    <property type="term" value="P:mitochondrial respiratory chain complex II assembly"/>
    <property type="evidence" value="ECO:0007669"/>
    <property type="project" value="TreeGrafter"/>
</dbReference>
<dbReference type="PANTHER" id="PTHR28524">
    <property type="entry name" value="SUCCINATE DEHYDROGENASE ASSEMBLY FACTOR 4, MITOCHONDRIAL"/>
    <property type="match status" value="1"/>
</dbReference>
<gene>
    <name evidence="4" type="ORF">CCAM_LOCUS19416</name>
</gene>
<dbReference type="Proteomes" id="UP000595140">
    <property type="component" value="Unassembled WGS sequence"/>
</dbReference>
<dbReference type="EMBL" id="OOIL02001679">
    <property type="protein sequence ID" value="VFQ77640.1"/>
    <property type="molecule type" value="Genomic_DNA"/>
</dbReference>
<evidence type="ECO:0000313" key="5">
    <source>
        <dbReference type="Proteomes" id="UP000595140"/>
    </source>
</evidence>
<organism evidence="4 5">
    <name type="scientific">Cuscuta campestris</name>
    <dbReference type="NCBI Taxonomy" id="132261"/>
    <lineage>
        <taxon>Eukaryota</taxon>
        <taxon>Viridiplantae</taxon>
        <taxon>Streptophyta</taxon>
        <taxon>Embryophyta</taxon>
        <taxon>Tracheophyta</taxon>
        <taxon>Spermatophyta</taxon>
        <taxon>Magnoliopsida</taxon>
        <taxon>eudicotyledons</taxon>
        <taxon>Gunneridae</taxon>
        <taxon>Pentapetalae</taxon>
        <taxon>asterids</taxon>
        <taxon>lamiids</taxon>
        <taxon>Solanales</taxon>
        <taxon>Convolvulaceae</taxon>
        <taxon>Cuscuteae</taxon>
        <taxon>Cuscuta</taxon>
        <taxon>Cuscuta subgen. Grammica</taxon>
        <taxon>Cuscuta sect. Cleistogrammica</taxon>
    </lineage>
</organism>
<dbReference type="Pfam" id="PF07896">
    <property type="entry name" value="DUF1674"/>
    <property type="match status" value="1"/>
</dbReference>
<dbReference type="PANTHER" id="PTHR28524:SF3">
    <property type="entry name" value="SUCCINATE DEHYDROGENASE ASSEMBLY FACTOR 4, MITOCHONDRIAL"/>
    <property type="match status" value="1"/>
</dbReference>
<evidence type="ECO:0000256" key="3">
    <source>
        <dbReference type="SAM" id="MobiDB-lite"/>
    </source>
</evidence>
<feature type="compositionally biased region" description="Basic and acidic residues" evidence="3">
    <location>
        <begin position="101"/>
        <end position="114"/>
    </location>
</feature>
<dbReference type="OrthoDB" id="201362at2759"/>
<sequence length="114" mass="12367">MAKQLCRQLTSMIAQSKPGSGISECSPGRLICSSAKKFQFHEENRPDLAEANSEEKEKDKLQTENVDRESENGEGGGEGGGASFNKKAREIGGPKGPEPTRYGDWEKGGRCSDF</sequence>
<evidence type="ECO:0000256" key="1">
    <source>
        <dbReference type="ARBA" id="ARBA00005701"/>
    </source>
</evidence>
<accession>A0A484LMI8</accession>
<evidence type="ECO:0000256" key="2">
    <source>
        <dbReference type="ARBA" id="ARBA00022170"/>
    </source>
</evidence>
<keyword evidence="5" id="KW-1185">Reference proteome</keyword>
<proteinExistence type="inferred from homology"/>
<evidence type="ECO:0000313" key="4">
    <source>
        <dbReference type="EMBL" id="VFQ77640.1"/>
    </source>
</evidence>
<dbReference type="AlphaFoldDB" id="A0A484LMI8"/>
<feature type="compositionally biased region" description="Basic and acidic residues" evidence="3">
    <location>
        <begin position="41"/>
        <end position="71"/>
    </location>
</feature>
<reference evidence="4 5" key="1">
    <citation type="submission" date="2018-04" db="EMBL/GenBank/DDBJ databases">
        <authorList>
            <person name="Vogel A."/>
        </authorList>
    </citation>
    <scope>NUCLEOTIDE SEQUENCE [LARGE SCALE GENOMIC DNA]</scope>
</reference>
<dbReference type="GO" id="GO:0005739">
    <property type="term" value="C:mitochondrion"/>
    <property type="evidence" value="ECO:0007669"/>
    <property type="project" value="TreeGrafter"/>
</dbReference>
<name>A0A484LMI8_9ASTE</name>
<feature type="compositionally biased region" description="Gly residues" evidence="3">
    <location>
        <begin position="73"/>
        <end position="82"/>
    </location>
</feature>
<protein>
    <recommendedName>
        <fullName evidence="2">Succinate dehydrogenase assembly factor 4, mitochondrial</fullName>
    </recommendedName>
</protein>